<feature type="compositionally biased region" description="Polar residues" evidence="3">
    <location>
        <begin position="1011"/>
        <end position="1022"/>
    </location>
</feature>
<dbReference type="InterPro" id="IPR007587">
    <property type="entry name" value="SAPS"/>
</dbReference>
<feature type="region of interest" description="Disordered" evidence="3">
    <location>
        <begin position="116"/>
        <end position="152"/>
    </location>
</feature>
<reference evidence="5" key="3">
    <citation type="submission" date="2022-06" db="UniProtKB">
        <authorList>
            <consortium name="EnsemblMetazoa"/>
        </authorList>
    </citation>
    <scope>IDENTIFICATION</scope>
</reference>
<dbReference type="GO" id="GO:0005829">
    <property type="term" value="C:cytosol"/>
    <property type="evidence" value="ECO:0007669"/>
    <property type="project" value="TreeGrafter"/>
</dbReference>
<feature type="compositionally biased region" description="Acidic residues" evidence="3">
    <location>
        <begin position="810"/>
        <end position="821"/>
    </location>
</feature>
<gene>
    <name evidence="4" type="ORF">SSS_2605</name>
</gene>
<feature type="region of interest" description="Disordered" evidence="3">
    <location>
        <begin position="805"/>
        <end position="826"/>
    </location>
</feature>
<dbReference type="PANTHER" id="PTHR12634">
    <property type="entry name" value="SIT4 YEAST -ASSOCIATING PROTEIN-RELATED"/>
    <property type="match status" value="1"/>
</dbReference>
<evidence type="ECO:0000256" key="1">
    <source>
        <dbReference type="ARBA" id="ARBA00006180"/>
    </source>
</evidence>
<evidence type="ECO:0000256" key="3">
    <source>
        <dbReference type="SAM" id="MobiDB-lite"/>
    </source>
</evidence>
<evidence type="ECO:0000313" key="6">
    <source>
        <dbReference type="Proteomes" id="UP000070412"/>
    </source>
</evidence>
<dbReference type="GO" id="GO:0019903">
    <property type="term" value="F:protein phosphatase binding"/>
    <property type="evidence" value="ECO:0007669"/>
    <property type="project" value="InterPro"/>
</dbReference>
<dbReference type="Pfam" id="PF04499">
    <property type="entry name" value="SAPS"/>
    <property type="match status" value="1"/>
</dbReference>
<protein>
    <submittedName>
        <fullName evidence="4">Serine/threonine-protein phosphatase 6 regulatory subunit 1</fullName>
    </submittedName>
</protein>
<accession>A0A834RAM5</accession>
<feature type="compositionally biased region" description="Basic and acidic residues" evidence="3">
    <location>
        <begin position="116"/>
        <end position="126"/>
    </location>
</feature>
<keyword evidence="2" id="KW-0131">Cell cycle</keyword>
<name>A0A834RAM5_SARSC</name>
<feature type="region of interest" description="Disordered" evidence="3">
    <location>
        <begin position="942"/>
        <end position="1022"/>
    </location>
</feature>
<keyword evidence="6" id="KW-1185">Reference proteome</keyword>
<reference evidence="6" key="1">
    <citation type="journal article" date="2020" name="PLoS Negl. Trop. Dis.">
        <title>High-quality nuclear genome for Sarcoptes scabiei-A critical resource for a neglected parasite.</title>
        <authorList>
            <person name="Korhonen P.K."/>
            <person name="Gasser R.B."/>
            <person name="Ma G."/>
            <person name="Wang T."/>
            <person name="Stroehlein A.J."/>
            <person name="Young N.D."/>
            <person name="Ang C.S."/>
            <person name="Fernando D.D."/>
            <person name="Lu H.C."/>
            <person name="Taylor S."/>
            <person name="Reynolds S.L."/>
            <person name="Mofiz E."/>
            <person name="Najaraj S.H."/>
            <person name="Gowda H."/>
            <person name="Madugundu A."/>
            <person name="Renuse S."/>
            <person name="Holt D."/>
            <person name="Pandey A."/>
            <person name="Papenfuss A.T."/>
            <person name="Fischer K."/>
        </authorList>
    </citation>
    <scope>NUCLEOTIDE SEQUENCE [LARGE SCALE GENOMIC DNA]</scope>
</reference>
<evidence type="ECO:0000313" key="5">
    <source>
        <dbReference type="EnsemblMetazoa" id="KAF7493225.1"/>
    </source>
</evidence>
<feature type="compositionally biased region" description="Basic and acidic residues" evidence="3">
    <location>
        <begin position="967"/>
        <end position="976"/>
    </location>
</feature>
<dbReference type="AlphaFoldDB" id="A0A834RAM5"/>
<dbReference type="OrthoDB" id="295029at2759"/>
<dbReference type="Proteomes" id="UP000070412">
    <property type="component" value="Unassembled WGS sequence"/>
</dbReference>
<sequence length="1022" mass="118220">MYWNETNSKIDTLLQQENISLQDILNEDEVLQECINDNKALINFLIKEEIITEMLNTMTNEPISSDDIMENYRHANMICEILTHNGNVFSKLIASNSKLLSILWLFLSKYNQTEADKNQESIRNESNEEDNNELSRSSDETLTQSDDSKTDTDLAYSSKQKITQQLNPLLASFFTKVFLYLFTHETEPVLQFLMSQQSPDDFVSVILKHIDASAIMDLIFKAWEHMSNPERIPMNSYDPRLHNLMIEQGFVPKLIEIFKSETMESKQLNVANLICDIIRVKRNILTIVDKDRAKILSKFDFESEKIIRSLLDNMLECKTKNSIVNGLKIIQNLLQYNIHARNIIIEQRAHFTSIKNRIAETKEIDVECETMPKFLKQNTDPLSSFENEDRFALPPNLCSPTNEQNEHIAKCVENVVNALDGHLEEFIRILLDDTKYRPLRSTAGIIQKPLGLIRLEIVHLFVALFATSNLHIMRKCYDLKVLCILTDLFFSYPLNNQLHKYYEQIIHYIFQYYHNFAFTKHFKYSNRDHPSCEDNVDEPKNDVGNDKDAGEAKISELDEFYEIFKLLVVQILSECNLISKILDHYSTEKVPMKSYEKEMILKNEKTRLIKSETNFNDVDMCDEVSHENRDKIEPNTNLENNETNCEKIAPIKLRPSYMGHLRMIANILNECCSEQLLSEEFCLDDELIAQWNEFRNGHLKKLNELIGSKILPNLQYNTVHNDLFDEIGNKIYNAYQAEVVSEQTLPDKIQLLPSSFGQNLCSSFNYGMKLENNLLDNAIDLDQFLNKTNDFAEFSKQFEYSANIPSREFNDDEDDDDDENDNPFAEIKSRKNFPTFAANVLREDFITLERINSTTSTSDDDNIDEFDDYFACTDVFSSEVSNEKKSTIGNELKNESIPWYQTSTSENNLNESNCVKFESDENWATFNDDAFLAETEKDFDPTTLAIDPESSGNNPEVTFDSLPDQIRANENDKEVDAIGSFLEENSANKEQEQKDTEKNDNDEDDDDVFVSNIQSTSSPILN</sequence>
<evidence type="ECO:0000313" key="4">
    <source>
        <dbReference type="EMBL" id="KAF7493225.1"/>
    </source>
</evidence>
<organism evidence="4">
    <name type="scientific">Sarcoptes scabiei</name>
    <name type="common">Itch mite</name>
    <name type="synonym">Acarus scabiei</name>
    <dbReference type="NCBI Taxonomy" id="52283"/>
    <lineage>
        <taxon>Eukaryota</taxon>
        <taxon>Metazoa</taxon>
        <taxon>Ecdysozoa</taxon>
        <taxon>Arthropoda</taxon>
        <taxon>Chelicerata</taxon>
        <taxon>Arachnida</taxon>
        <taxon>Acari</taxon>
        <taxon>Acariformes</taxon>
        <taxon>Sarcoptiformes</taxon>
        <taxon>Astigmata</taxon>
        <taxon>Psoroptidia</taxon>
        <taxon>Sarcoptoidea</taxon>
        <taxon>Sarcoptidae</taxon>
        <taxon>Sarcoptinae</taxon>
        <taxon>Sarcoptes</taxon>
    </lineage>
</organism>
<comment type="similarity">
    <text evidence="1">Belongs to the SAPS family.</text>
</comment>
<dbReference type="PANTHER" id="PTHR12634:SF8">
    <property type="entry name" value="FIERY MOUNTAIN, ISOFORM D"/>
    <property type="match status" value="1"/>
</dbReference>
<feature type="compositionally biased region" description="Basic and acidic residues" evidence="3">
    <location>
        <begin position="986"/>
        <end position="999"/>
    </location>
</feature>
<dbReference type="GO" id="GO:0019888">
    <property type="term" value="F:protein phosphatase regulator activity"/>
    <property type="evidence" value="ECO:0007669"/>
    <property type="project" value="TreeGrafter"/>
</dbReference>
<dbReference type="GO" id="GO:0005634">
    <property type="term" value="C:nucleus"/>
    <property type="evidence" value="ECO:0007669"/>
    <property type="project" value="TreeGrafter"/>
</dbReference>
<reference evidence="4" key="2">
    <citation type="submission" date="2020-01" db="EMBL/GenBank/DDBJ databases">
        <authorList>
            <person name="Korhonen P.K.K."/>
            <person name="Guangxu M.G."/>
            <person name="Wang T.W."/>
            <person name="Stroehlein A.J.S."/>
            <person name="Young N.D."/>
            <person name="Ang C.-S.A."/>
            <person name="Fernando D.W.F."/>
            <person name="Lu H.L."/>
            <person name="Taylor S.T."/>
            <person name="Ehtesham M.E.M."/>
            <person name="Najaraj S.H.N."/>
            <person name="Harsha G.H.G."/>
            <person name="Madugundu A.M."/>
            <person name="Renuse S.R."/>
            <person name="Holt D.H."/>
            <person name="Pandey A.P."/>
            <person name="Papenfuss A.P."/>
            <person name="Gasser R.B.G."/>
            <person name="Fischer K.F."/>
        </authorList>
    </citation>
    <scope>NUCLEOTIDE SEQUENCE</scope>
    <source>
        <strain evidence="4">SSS_KF_BRIS2020</strain>
    </source>
</reference>
<dbReference type="EnsemblMetazoa" id="SSS_2605s_mrna">
    <property type="protein sequence ID" value="KAF7493225.1"/>
    <property type="gene ID" value="SSS_2605"/>
</dbReference>
<proteinExistence type="inferred from homology"/>
<dbReference type="EMBL" id="WVUK01000056">
    <property type="protein sequence ID" value="KAF7493225.1"/>
    <property type="molecule type" value="Genomic_DNA"/>
</dbReference>
<evidence type="ECO:0000256" key="2">
    <source>
        <dbReference type="ARBA" id="ARBA00023306"/>
    </source>
</evidence>